<dbReference type="PANTHER" id="PTHR47966:SF51">
    <property type="entry name" value="BETA-SITE APP-CLEAVING ENZYME, ISOFORM A-RELATED"/>
    <property type="match status" value="1"/>
</dbReference>
<dbReference type="GO" id="GO:0004190">
    <property type="term" value="F:aspartic-type endopeptidase activity"/>
    <property type="evidence" value="ECO:0007669"/>
    <property type="project" value="InterPro"/>
</dbReference>
<evidence type="ECO:0000259" key="2">
    <source>
        <dbReference type="PROSITE" id="PS51767"/>
    </source>
</evidence>
<dbReference type="GO" id="GO:0006508">
    <property type="term" value="P:proteolysis"/>
    <property type="evidence" value="ECO:0007669"/>
    <property type="project" value="InterPro"/>
</dbReference>
<sequence length="195" mass="20948">MLGVQFYNQSDGELLTIPTQLQYGTGNVTGDLIVDVFSMGDPAITFNQSFGDALDLTNIGFTDISSDGLWGLSPPSDALDYVTSPFVTMVQEGILDAPKFSLWLSPDLMALEAGELVFGGVNSAHIAVSSNDFYLINQAVPDLTFDYDYDTYVIPCAQAIQSNGALPEIGFTMNGTTYSLPPTAWILTVSLTECT</sequence>
<proteinExistence type="inferred from homology"/>
<dbReference type="InterPro" id="IPR001461">
    <property type="entry name" value="Aspartic_peptidase_A1"/>
</dbReference>
<dbReference type="InterPro" id="IPR033121">
    <property type="entry name" value="PEPTIDASE_A1"/>
</dbReference>
<protein>
    <recommendedName>
        <fullName evidence="2">Peptidase A1 domain-containing protein</fullName>
    </recommendedName>
</protein>
<dbReference type="PROSITE" id="PS51767">
    <property type="entry name" value="PEPTIDASE_A1"/>
    <property type="match status" value="1"/>
</dbReference>
<dbReference type="AlphaFoldDB" id="A0AAW1Q1U5"/>
<dbReference type="Gene3D" id="2.40.70.10">
    <property type="entry name" value="Acid Proteases"/>
    <property type="match status" value="2"/>
</dbReference>
<dbReference type="InterPro" id="IPR021109">
    <property type="entry name" value="Peptidase_aspartic_dom_sf"/>
</dbReference>
<evidence type="ECO:0000256" key="1">
    <source>
        <dbReference type="ARBA" id="ARBA00007447"/>
    </source>
</evidence>
<dbReference type="CDD" id="cd05471">
    <property type="entry name" value="pepsin_like"/>
    <property type="match status" value="1"/>
</dbReference>
<comment type="caution">
    <text evidence="3">The sequence shown here is derived from an EMBL/GenBank/DDBJ whole genome shotgun (WGS) entry which is preliminary data.</text>
</comment>
<comment type="similarity">
    <text evidence="1">Belongs to the peptidase A1 family.</text>
</comment>
<reference evidence="3 4" key="1">
    <citation type="journal article" date="2024" name="Nat. Commun.">
        <title>Phylogenomics reveals the evolutionary origins of lichenization in chlorophyte algae.</title>
        <authorList>
            <person name="Puginier C."/>
            <person name="Libourel C."/>
            <person name="Otte J."/>
            <person name="Skaloud P."/>
            <person name="Haon M."/>
            <person name="Grisel S."/>
            <person name="Petersen M."/>
            <person name="Berrin J.G."/>
            <person name="Delaux P.M."/>
            <person name="Dal Grande F."/>
            <person name="Keller J."/>
        </authorList>
    </citation>
    <scope>NUCLEOTIDE SEQUENCE [LARGE SCALE GENOMIC DNA]</scope>
    <source>
        <strain evidence="3 4">SAG 2036</strain>
    </source>
</reference>
<name>A0AAW1Q1U5_9CHLO</name>
<evidence type="ECO:0000313" key="4">
    <source>
        <dbReference type="Proteomes" id="UP001465755"/>
    </source>
</evidence>
<keyword evidence="4" id="KW-1185">Reference proteome</keyword>
<gene>
    <name evidence="3" type="ORF">WJX73_005783</name>
</gene>
<dbReference type="Proteomes" id="UP001465755">
    <property type="component" value="Unassembled WGS sequence"/>
</dbReference>
<evidence type="ECO:0000313" key="3">
    <source>
        <dbReference type="EMBL" id="KAK9815042.1"/>
    </source>
</evidence>
<dbReference type="Pfam" id="PF00026">
    <property type="entry name" value="Asp"/>
    <property type="match status" value="1"/>
</dbReference>
<organism evidence="3 4">
    <name type="scientific">Symbiochloris irregularis</name>
    <dbReference type="NCBI Taxonomy" id="706552"/>
    <lineage>
        <taxon>Eukaryota</taxon>
        <taxon>Viridiplantae</taxon>
        <taxon>Chlorophyta</taxon>
        <taxon>core chlorophytes</taxon>
        <taxon>Trebouxiophyceae</taxon>
        <taxon>Trebouxiales</taxon>
        <taxon>Trebouxiaceae</taxon>
        <taxon>Symbiochloris</taxon>
    </lineage>
</organism>
<dbReference type="PANTHER" id="PTHR47966">
    <property type="entry name" value="BETA-SITE APP-CLEAVING ENZYME, ISOFORM A-RELATED"/>
    <property type="match status" value="1"/>
</dbReference>
<dbReference type="InterPro" id="IPR034164">
    <property type="entry name" value="Pepsin-like_dom"/>
</dbReference>
<feature type="domain" description="Peptidase A1" evidence="2">
    <location>
        <begin position="1"/>
        <end position="195"/>
    </location>
</feature>
<dbReference type="SUPFAM" id="SSF50630">
    <property type="entry name" value="Acid proteases"/>
    <property type="match status" value="1"/>
</dbReference>
<dbReference type="EMBL" id="JALJOQ010000001">
    <property type="protein sequence ID" value="KAK9815042.1"/>
    <property type="molecule type" value="Genomic_DNA"/>
</dbReference>
<accession>A0AAW1Q1U5</accession>